<dbReference type="GO" id="GO:0045892">
    <property type="term" value="P:negative regulation of DNA-templated transcription"/>
    <property type="evidence" value="ECO:0007669"/>
    <property type="project" value="TreeGrafter"/>
</dbReference>
<dbReference type="PANTHER" id="PTHR44846">
    <property type="entry name" value="MANNOSYL-D-GLYCERATE TRANSPORT/METABOLISM SYSTEM REPRESSOR MNGR-RELATED"/>
    <property type="match status" value="1"/>
</dbReference>
<dbReference type="Gene3D" id="1.10.10.10">
    <property type="entry name" value="Winged helix-like DNA-binding domain superfamily/Winged helix DNA-binding domain"/>
    <property type="match status" value="1"/>
</dbReference>
<keyword evidence="3" id="KW-0804">Transcription</keyword>
<comment type="caution">
    <text evidence="5">The sequence shown here is derived from an EMBL/GenBank/DDBJ whole genome shotgun (WGS) entry which is preliminary data.</text>
</comment>
<evidence type="ECO:0000313" key="5">
    <source>
        <dbReference type="EMBL" id="TNC06637.1"/>
    </source>
</evidence>
<evidence type="ECO:0000256" key="3">
    <source>
        <dbReference type="ARBA" id="ARBA00023163"/>
    </source>
</evidence>
<dbReference type="CDD" id="cd07377">
    <property type="entry name" value="WHTH_GntR"/>
    <property type="match status" value="1"/>
</dbReference>
<dbReference type="InterPro" id="IPR036388">
    <property type="entry name" value="WH-like_DNA-bd_sf"/>
</dbReference>
<evidence type="ECO:0000256" key="1">
    <source>
        <dbReference type="ARBA" id="ARBA00023015"/>
    </source>
</evidence>
<dbReference type="Pfam" id="PF00392">
    <property type="entry name" value="GntR"/>
    <property type="match status" value="1"/>
</dbReference>
<dbReference type="GO" id="GO:0003700">
    <property type="term" value="F:DNA-binding transcription factor activity"/>
    <property type="evidence" value="ECO:0007669"/>
    <property type="project" value="InterPro"/>
</dbReference>
<dbReference type="PRINTS" id="PR00035">
    <property type="entry name" value="HTHGNTR"/>
</dbReference>
<evidence type="ECO:0000313" key="6">
    <source>
        <dbReference type="Proteomes" id="UP000305267"/>
    </source>
</evidence>
<dbReference type="AlphaFoldDB" id="A0A5C4L8M8"/>
<dbReference type="PANTHER" id="PTHR44846:SF1">
    <property type="entry name" value="MANNOSYL-D-GLYCERATE TRANSPORT_METABOLISM SYSTEM REPRESSOR MNGR-RELATED"/>
    <property type="match status" value="1"/>
</dbReference>
<dbReference type="SUPFAM" id="SSF46785">
    <property type="entry name" value="Winged helix' DNA-binding domain"/>
    <property type="match status" value="1"/>
</dbReference>
<dbReference type="InterPro" id="IPR050679">
    <property type="entry name" value="Bact_HTH_transcr_reg"/>
</dbReference>
<protein>
    <submittedName>
        <fullName evidence="5">GntR family transcriptional regulator</fullName>
    </submittedName>
</protein>
<evidence type="ECO:0000259" key="4">
    <source>
        <dbReference type="PROSITE" id="PS50949"/>
    </source>
</evidence>
<keyword evidence="1" id="KW-0805">Transcription regulation</keyword>
<sequence length="272" mass="29666">MTSSKGQQRDEVEGTAPARAPVALYAAIRDALMREITSGRLKPHDRLPSEAELMRRFGVSRITVRQALGALAADGLIFALQGKGSFVSLPKAAQTLSRLEGFAEAMGAAGHEVWNDVVGLGEIPAPREVAERLRLKRGAAVIEIRRVRHLDRAPISYEVTYLPTVIGARLASADLARRDIFTILENDLGRPLGRADLTVEAALVSEDIAPLLGIAPNAPVLRIERLTHDAEGVPIDFEYLVYRGDTFRYRLTVDRNAGEIGSRTGSSRREPV</sequence>
<dbReference type="EMBL" id="VDDA01000047">
    <property type="protein sequence ID" value="TNC06637.1"/>
    <property type="molecule type" value="Genomic_DNA"/>
</dbReference>
<dbReference type="SMART" id="SM00866">
    <property type="entry name" value="UTRA"/>
    <property type="match status" value="1"/>
</dbReference>
<dbReference type="InterPro" id="IPR011663">
    <property type="entry name" value="UTRA"/>
</dbReference>
<keyword evidence="2" id="KW-0238">DNA-binding</keyword>
<dbReference type="InterPro" id="IPR036390">
    <property type="entry name" value="WH_DNA-bd_sf"/>
</dbReference>
<gene>
    <name evidence="5" type="ORF">FF100_34200</name>
</gene>
<evidence type="ECO:0000256" key="2">
    <source>
        <dbReference type="ARBA" id="ARBA00023125"/>
    </source>
</evidence>
<dbReference type="Pfam" id="PF07702">
    <property type="entry name" value="UTRA"/>
    <property type="match status" value="1"/>
</dbReference>
<dbReference type="GO" id="GO:0003677">
    <property type="term" value="F:DNA binding"/>
    <property type="evidence" value="ECO:0007669"/>
    <property type="project" value="UniProtKB-KW"/>
</dbReference>
<accession>A0A5C4L8M8</accession>
<dbReference type="RefSeq" id="WP_139040469.1">
    <property type="nucleotide sequence ID" value="NZ_VDDA01000047.1"/>
</dbReference>
<dbReference type="Proteomes" id="UP000305267">
    <property type="component" value="Unassembled WGS sequence"/>
</dbReference>
<feature type="domain" description="HTH gntR-type" evidence="4">
    <location>
        <begin position="22"/>
        <end position="90"/>
    </location>
</feature>
<organism evidence="5 6">
    <name type="scientific">Methylobacterium terricola</name>
    <dbReference type="NCBI Taxonomy" id="2583531"/>
    <lineage>
        <taxon>Bacteria</taxon>
        <taxon>Pseudomonadati</taxon>
        <taxon>Pseudomonadota</taxon>
        <taxon>Alphaproteobacteria</taxon>
        <taxon>Hyphomicrobiales</taxon>
        <taxon>Methylobacteriaceae</taxon>
        <taxon>Methylobacterium</taxon>
    </lineage>
</organism>
<keyword evidence="6" id="KW-1185">Reference proteome</keyword>
<reference evidence="5 6" key="1">
    <citation type="submission" date="2019-06" db="EMBL/GenBank/DDBJ databases">
        <title>Genome of Methylobacterium sp. 17Sr1-39.</title>
        <authorList>
            <person name="Seo T."/>
        </authorList>
    </citation>
    <scope>NUCLEOTIDE SEQUENCE [LARGE SCALE GENOMIC DNA]</scope>
    <source>
        <strain evidence="5 6">17Sr1-39</strain>
    </source>
</reference>
<name>A0A5C4L8M8_9HYPH</name>
<dbReference type="InterPro" id="IPR028978">
    <property type="entry name" value="Chorismate_lyase_/UTRA_dom_sf"/>
</dbReference>
<proteinExistence type="predicted"/>
<dbReference type="SMART" id="SM00345">
    <property type="entry name" value="HTH_GNTR"/>
    <property type="match status" value="1"/>
</dbReference>
<dbReference type="Gene3D" id="3.40.1410.10">
    <property type="entry name" value="Chorismate lyase-like"/>
    <property type="match status" value="1"/>
</dbReference>
<dbReference type="InterPro" id="IPR000524">
    <property type="entry name" value="Tscrpt_reg_HTH_GntR"/>
</dbReference>
<dbReference type="PROSITE" id="PS50949">
    <property type="entry name" value="HTH_GNTR"/>
    <property type="match status" value="1"/>
</dbReference>
<dbReference type="OrthoDB" id="9812645at2"/>
<dbReference type="SUPFAM" id="SSF64288">
    <property type="entry name" value="Chorismate lyase-like"/>
    <property type="match status" value="1"/>
</dbReference>